<organism evidence="1 2">
    <name type="scientific">Trichinella patagoniensis</name>
    <dbReference type="NCBI Taxonomy" id="990121"/>
    <lineage>
        <taxon>Eukaryota</taxon>
        <taxon>Metazoa</taxon>
        <taxon>Ecdysozoa</taxon>
        <taxon>Nematoda</taxon>
        <taxon>Enoplea</taxon>
        <taxon>Dorylaimia</taxon>
        <taxon>Trichinellida</taxon>
        <taxon>Trichinellidae</taxon>
        <taxon>Trichinella</taxon>
    </lineage>
</organism>
<gene>
    <name evidence="1" type="ORF">T12_7068</name>
</gene>
<sequence>MILAKNHFVENTSKNVKQLKFSSLNSTGNQSDKGLIYCTEFVGDKVTGEARVTSFAGLRRRFNSAVALLQMATATQVYSILIHLVWNCTAAILSSICIFPKGVQYQPAPNGGPSPRSPGHINCDASVRCVSGLFRCRCAVGWPLEKIGCSSDGGSSRARVQLALQLTTLRGRLMTERWTATRKVGNLTVLNQQANMVGSVEVSN</sequence>
<dbReference type="OrthoDB" id="5931491at2759"/>
<comment type="caution">
    <text evidence="1">The sequence shown here is derived from an EMBL/GenBank/DDBJ whole genome shotgun (WGS) entry which is preliminary data.</text>
</comment>
<reference evidence="1 2" key="1">
    <citation type="submission" date="2015-01" db="EMBL/GenBank/DDBJ databases">
        <title>Evolution of Trichinella species and genotypes.</title>
        <authorList>
            <person name="Korhonen P.K."/>
            <person name="Edoardo P."/>
            <person name="Giuseppe L.R."/>
            <person name="Gasser R.B."/>
        </authorList>
    </citation>
    <scope>NUCLEOTIDE SEQUENCE [LARGE SCALE GENOMIC DNA]</scope>
    <source>
        <strain evidence="1">ISS2496</strain>
    </source>
</reference>
<name>A0A0V0Z1X0_9BILA</name>
<proteinExistence type="predicted"/>
<evidence type="ECO:0000313" key="2">
    <source>
        <dbReference type="Proteomes" id="UP000054783"/>
    </source>
</evidence>
<evidence type="ECO:0000313" key="1">
    <source>
        <dbReference type="EMBL" id="KRY06449.1"/>
    </source>
</evidence>
<dbReference type="AlphaFoldDB" id="A0A0V0Z1X0"/>
<dbReference type="EMBL" id="JYDQ01000787">
    <property type="protein sequence ID" value="KRY06449.1"/>
    <property type="molecule type" value="Genomic_DNA"/>
</dbReference>
<protein>
    <submittedName>
        <fullName evidence="1">Uncharacterized protein</fullName>
    </submittedName>
</protein>
<keyword evidence="2" id="KW-1185">Reference proteome</keyword>
<accession>A0A0V0Z1X0</accession>
<dbReference type="Proteomes" id="UP000054783">
    <property type="component" value="Unassembled WGS sequence"/>
</dbReference>